<organism evidence="2 3">
    <name type="scientific">Amycolatopsis silviterrae</name>
    <dbReference type="NCBI Taxonomy" id="1656914"/>
    <lineage>
        <taxon>Bacteria</taxon>
        <taxon>Bacillati</taxon>
        <taxon>Actinomycetota</taxon>
        <taxon>Actinomycetes</taxon>
        <taxon>Pseudonocardiales</taxon>
        <taxon>Pseudonocardiaceae</taxon>
        <taxon>Amycolatopsis</taxon>
    </lineage>
</organism>
<reference evidence="3" key="1">
    <citation type="journal article" date="2019" name="Int. J. Syst. Evol. Microbiol.">
        <title>The Global Catalogue of Microorganisms (GCM) 10K type strain sequencing project: providing services to taxonomists for standard genome sequencing and annotation.</title>
        <authorList>
            <consortium name="The Broad Institute Genomics Platform"/>
            <consortium name="The Broad Institute Genome Sequencing Center for Infectious Disease"/>
            <person name="Wu L."/>
            <person name="Ma J."/>
        </authorList>
    </citation>
    <scope>NUCLEOTIDE SEQUENCE [LARGE SCALE GENOMIC DNA]</scope>
    <source>
        <strain evidence="3">CGMCC 4.7641</strain>
    </source>
</reference>
<dbReference type="InterPro" id="IPR036291">
    <property type="entry name" value="NAD(P)-bd_dom_sf"/>
</dbReference>
<dbReference type="EMBL" id="JBHUKS010000033">
    <property type="protein sequence ID" value="MFD2473530.1"/>
    <property type="molecule type" value="Genomic_DNA"/>
</dbReference>
<evidence type="ECO:0000313" key="2">
    <source>
        <dbReference type="EMBL" id="MFD2473530.1"/>
    </source>
</evidence>
<sequence>MTAERRTGKRVLVTGGAGEMGAHACRVLAGAEEIAEVLVADRNEAAATALADVLGPRAKPLALDISDAAALAGALSGIDIVLNTTGPFYRFGPLVLRAAIAAGTHYLDICDDFEPTLEMLGLDAAAREAGVTAVIGIGASPGISNLLGVLAMNECDAVETVYTSWRASGFQRAEVDDSVRSSAAVEHWLHNCTATIKAWRDGGLADTQPLEERTLSYPGRGEATVWVCGHPEPLTLPRSRSGVRESLNLMTSRPRLMEAVIRTANRVRSGELDVAAASRALVLEPGTMGSAAGPAPSLPVLFAVAEGTKDGKRIRVGARPLVVPDDSMGTMTGIPLAVATLMTARGQCGRPGVHGPEVLDARTFFADLAQHARQVPGNERPADVVEVVVEEIAAR</sequence>
<protein>
    <submittedName>
        <fullName evidence="2">Saccharopine dehydrogenase NADP-binding domain-containing protein</fullName>
    </submittedName>
</protein>
<dbReference type="PANTHER" id="PTHR43796:SF2">
    <property type="entry name" value="CARBOXYNORSPERMIDINE SYNTHASE"/>
    <property type="match status" value="1"/>
</dbReference>
<evidence type="ECO:0000259" key="1">
    <source>
        <dbReference type="Pfam" id="PF03435"/>
    </source>
</evidence>
<feature type="domain" description="Saccharopine dehydrogenase NADP binding" evidence="1">
    <location>
        <begin position="16"/>
        <end position="134"/>
    </location>
</feature>
<comment type="caution">
    <text evidence="2">The sequence shown here is derived from an EMBL/GenBank/DDBJ whole genome shotgun (WGS) entry which is preliminary data.</text>
</comment>
<dbReference type="Pfam" id="PF03435">
    <property type="entry name" value="Sacchrp_dh_NADP"/>
    <property type="match status" value="1"/>
</dbReference>
<dbReference type="RefSeq" id="WP_378312084.1">
    <property type="nucleotide sequence ID" value="NZ_JBHUKS010000033.1"/>
</dbReference>
<evidence type="ECO:0000313" key="3">
    <source>
        <dbReference type="Proteomes" id="UP001597483"/>
    </source>
</evidence>
<dbReference type="SUPFAM" id="SSF51735">
    <property type="entry name" value="NAD(P)-binding Rossmann-fold domains"/>
    <property type="match status" value="1"/>
</dbReference>
<name>A0ABW5HKD3_9PSEU</name>
<gene>
    <name evidence="2" type="ORF">ACFSVL_39440</name>
</gene>
<dbReference type="Proteomes" id="UP001597483">
    <property type="component" value="Unassembled WGS sequence"/>
</dbReference>
<proteinExistence type="predicted"/>
<dbReference type="Gene3D" id="3.30.360.10">
    <property type="entry name" value="Dihydrodipicolinate Reductase, domain 2"/>
    <property type="match status" value="1"/>
</dbReference>
<dbReference type="InterPro" id="IPR005097">
    <property type="entry name" value="Sacchrp_dh_NADP-bd"/>
</dbReference>
<dbReference type="Gene3D" id="3.40.50.720">
    <property type="entry name" value="NAD(P)-binding Rossmann-like Domain"/>
    <property type="match status" value="2"/>
</dbReference>
<dbReference type="PANTHER" id="PTHR43796">
    <property type="entry name" value="CARBOXYNORSPERMIDINE SYNTHASE"/>
    <property type="match status" value="1"/>
</dbReference>
<accession>A0ABW5HKD3</accession>
<keyword evidence="3" id="KW-1185">Reference proteome</keyword>